<proteinExistence type="predicted"/>
<keyword evidence="2" id="KW-1185">Reference proteome</keyword>
<evidence type="ECO:0000313" key="1">
    <source>
        <dbReference type="EMBL" id="CAA0095271.1"/>
    </source>
</evidence>
<reference evidence="1 2" key="1">
    <citation type="submission" date="2019-12" db="EMBL/GenBank/DDBJ databases">
        <authorList>
            <person name="Reyes-Prieto M."/>
        </authorList>
    </citation>
    <scope>NUCLEOTIDE SEQUENCE [LARGE SCALE GENOMIC DNA]</scope>
    <source>
        <strain evidence="1">HF14-78462</strain>
    </source>
</reference>
<dbReference type="EMBL" id="CACSAS010000001">
    <property type="protein sequence ID" value="CAA0095271.1"/>
    <property type="molecule type" value="Genomic_DNA"/>
</dbReference>
<accession>A0A5S9NWX0</accession>
<protein>
    <submittedName>
        <fullName evidence="1">Uncharacterized protein</fullName>
    </submittedName>
</protein>
<organism evidence="1 2">
    <name type="scientific">Starkeya nomas</name>
    <dbReference type="NCBI Taxonomy" id="2666134"/>
    <lineage>
        <taxon>Bacteria</taxon>
        <taxon>Pseudomonadati</taxon>
        <taxon>Pseudomonadota</taxon>
        <taxon>Alphaproteobacteria</taxon>
        <taxon>Hyphomicrobiales</taxon>
        <taxon>Xanthobacteraceae</taxon>
        <taxon>Starkeya</taxon>
    </lineage>
</organism>
<evidence type="ECO:0000313" key="2">
    <source>
        <dbReference type="Proteomes" id="UP000433050"/>
    </source>
</evidence>
<dbReference type="AlphaFoldDB" id="A0A5S9NWX0"/>
<gene>
    <name evidence="1" type="ORF">STARVERO_01851</name>
</gene>
<dbReference type="Proteomes" id="UP000433050">
    <property type="component" value="Unassembled WGS sequence"/>
</dbReference>
<name>A0A5S9NWX0_9HYPH</name>
<sequence length="109" mass="11892">MTIRKRVLVGCAGLLAGTVLLGSLAVAQPRWAGSDLQGAVDRTCIVEIGASAGRLELQNLCYNPRAVRISWGDGRFVDYCFNSSGDVRFVAKLSDSYRLVREQDILLCQ</sequence>